<protein>
    <submittedName>
        <fullName evidence="2">Uncharacterized protein</fullName>
    </submittedName>
</protein>
<reference evidence="2 3" key="1">
    <citation type="submission" date="2018-08" db="EMBL/GenBank/DDBJ databases">
        <title>A genome reference for cultivated species of the human gut microbiota.</title>
        <authorList>
            <person name="Zou Y."/>
            <person name="Xue W."/>
            <person name="Luo G."/>
        </authorList>
    </citation>
    <scope>NUCLEOTIDE SEQUENCE [LARGE SCALE GENOMIC DNA]</scope>
    <source>
        <strain evidence="2 3">AF14-18</strain>
    </source>
</reference>
<evidence type="ECO:0000256" key="1">
    <source>
        <dbReference type="SAM" id="Phobius"/>
    </source>
</evidence>
<keyword evidence="1" id="KW-1133">Transmembrane helix</keyword>
<proteinExistence type="predicted"/>
<evidence type="ECO:0000313" key="3">
    <source>
        <dbReference type="Proteomes" id="UP000284543"/>
    </source>
</evidence>
<accession>A0A412Z7C2</accession>
<dbReference type="Proteomes" id="UP000284543">
    <property type="component" value="Unassembled WGS sequence"/>
</dbReference>
<organism evidence="2 3">
    <name type="scientific">Enterocloster bolteae</name>
    <dbReference type="NCBI Taxonomy" id="208479"/>
    <lineage>
        <taxon>Bacteria</taxon>
        <taxon>Bacillati</taxon>
        <taxon>Bacillota</taxon>
        <taxon>Clostridia</taxon>
        <taxon>Lachnospirales</taxon>
        <taxon>Lachnospiraceae</taxon>
        <taxon>Enterocloster</taxon>
    </lineage>
</organism>
<dbReference type="EMBL" id="QRZM01000004">
    <property type="protein sequence ID" value="RGV75937.1"/>
    <property type="molecule type" value="Genomic_DNA"/>
</dbReference>
<keyword evidence="1" id="KW-0812">Transmembrane</keyword>
<name>A0A412Z7C2_9FIRM</name>
<dbReference type="PROSITE" id="PS51257">
    <property type="entry name" value="PROKAR_LIPOPROTEIN"/>
    <property type="match status" value="1"/>
</dbReference>
<gene>
    <name evidence="2" type="ORF">DWW02_11135</name>
</gene>
<dbReference type="AlphaFoldDB" id="A0A412Z7C2"/>
<sequence length="180" mass="19885">MNEAAKWMMAGMFLLSFHIDFMGIPIVPGIVGCLVFRSGFRMLEREGDGEGFEWNRKMEQTGRLWLGITILDLILAVFMRQSTGISIQITAVLMLAETACGCSTLNYYGELSRQYTQNCKKGPSSLGYLIWMTAGLASYEYSVVLGSSGWNTAGAVCVIIGRIMLVKELAVWAPGEKTEE</sequence>
<comment type="caution">
    <text evidence="2">The sequence shown here is derived from an EMBL/GenBank/DDBJ whole genome shotgun (WGS) entry which is preliminary data.</text>
</comment>
<feature type="transmembrane region" description="Helical" evidence="1">
    <location>
        <begin position="12"/>
        <end position="36"/>
    </location>
</feature>
<dbReference type="RefSeq" id="WP_118018596.1">
    <property type="nucleotide sequence ID" value="NZ_CAUHGS010000003.1"/>
</dbReference>
<evidence type="ECO:0000313" key="2">
    <source>
        <dbReference type="EMBL" id="RGV75937.1"/>
    </source>
</evidence>
<keyword evidence="1" id="KW-0472">Membrane</keyword>